<evidence type="ECO:0000313" key="4">
    <source>
        <dbReference type="Proteomes" id="UP000434639"/>
    </source>
</evidence>
<feature type="transmembrane region" description="Helical" evidence="1">
    <location>
        <begin position="155"/>
        <end position="171"/>
    </location>
</feature>
<feature type="transmembrane region" description="Helical" evidence="1">
    <location>
        <begin position="234"/>
        <end position="254"/>
    </location>
</feature>
<evidence type="ECO:0000313" key="3">
    <source>
        <dbReference type="EMBL" id="MTH54825.1"/>
    </source>
</evidence>
<dbReference type="RefSeq" id="WP_155113338.1">
    <property type="nucleotide sequence ID" value="NZ_WMIB01000019.1"/>
</dbReference>
<dbReference type="PANTHER" id="PTHR30590:SF3">
    <property type="entry name" value="HYPOTHETICAL MEMBRANE SPANNING PROTEIN"/>
    <property type="match status" value="1"/>
</dbReference>
<keyword evidence="4" id="KW-1185">Reference proteome</keyword>
<gene>
    <name evidence="3" type="ORF">GKZ89_15590</name>
</gene>
<feature type="transmembrane region" description="Helical" evidence="1">
    <location>
        <begin position="300"/>
        <end position="322"/>
    </location>
</feature>
<feature type="transmembrane region" description="Helical" evidence="1">
    <location>
        <begin position="183"/>
        <end position="201"/>
    </location>
</feature>
<dbReference type="InterPro" id="IPR007349">
    <property type="entry name" value="DUF418"/>
</dbReference>
<evidence type="ECO:0000256" key="1">
    <source>
        <dbReference type="SAM" id="Phobius"/>
    </source>
</evidence>
<organism evidence="3 4">
    <name type="scientific">Metabacillus mangrovi</name>
    <dbReference type="NCBI Taxonomy" id="1491830"/>
    <lineage>
        <taxon>Bacteria</taxon>
        <taxon>Bacillati</taxon>
        <taxon>Bacillota</taxon>
        <taxon>Bacilli</taxon>
        <taxon>Bacillales</taxon>
        <taxon>Bacillaceae</taxon>
        <taxon>Metabacillus</taxon>
    </lineage>
</organism>
<dbReference type="Pfam" id="PF04235">
    <property type="entry name" value="DUF418"/>
    <property type="match status" value="1"/>
</dbReference>
<dbReference type="Proteomes" id="UP000434639">
    <property type="component" value="Unassembled WGS sequence"/>
</dbReference>
<feature type="transmembrane region" description="Helical" evidence="1">
    <location>
        <begin position="132"/>
        <end position="149"/>
    </location>
</feature>
<name>A0A7X2V5V7_9BACI</name>
<dbReference type="InterPro" id="IPR052529">
    <property type="entry name" value="Bact_Transport_Assoc"/>
</dbReference>
<comment type="caution">
    <text evidence="3">The sequence shown here is derived from an EMBL/GenBank/DDBJ whole genome shotgun (WGS) entry which is preliminary data.</text>
</comment>
<feature type="transmembrane region" description="Helical" evidence="1">
    <location>
        <begin position="12"/>
        <end position="33"/>
    </location>
</feature>
<dbReference type="EMBL" id="WMIB01000019">
    <property type="protein sequence ID" value="MTH54825.1"/>
    <property type="molecule type" value="Genomic_DNA"/>
</dbReference>
<dbReference type="AlphaFoldDB" id="A0A7X2V5V7"/>
<reference evidence="3 4" key="1">
    <citation type="journal article" date="2017" name="Int. J. Syst. Evol. Microbiol.">
        <title>Bacillus mangrovi sp. nov., isolated from a sediment sample from a mangrove forest.</title>
        <authorList>
            <person name="Gupta V."/>
            <person name="Singh P.K."/>
            <person name="Korpole S."/>
            <person name="Tanuku N.R.S."/>
            <person name="Pinnaka A.K."/>
        </authorList>
    </citation>
    <scope>NUCLEOTIDE SEQUENCE [LARGE SCALE GENOMIC DNA]</scope>
    <source>
        <strain evidence="3 4">KCTC 33872</strain>
    </source>
</reference>
<dbReference type="OrthoDB" id="9807744at2"/>
<feature type="transmembrane region" description="Helical" evidence="1">
    <location>
        <begin position="88"/>
        <end position="106"/>
    </location>
</feature>
<keyword evidence="1" id="KW-1133">Transmembrane helix</keyword>
<accession>A0A7X2V5V7</accession>
<keyword evidence="1" id="KW-0812">Transmembrane</keyword>
<feature type="transmembrane region" description="Helical" evidence="1">
    <location>
        <begin position="275"/>
        <end position="294"/>
    </location>
</feature>
<feature type="transmembrane region" description="Helical" evidence="1">
    <location>
        <begin position="53"/>
        <end position="76"/>
    </location>
</feature>
<keyword evidence="1" id="KW-0472">Membrane</keyword>
<evidence type="ECO:0000259" key="2">
    <source>
        <dbReference type="Pfam" id="PF04235"/>
    </source>
</evidence>
<feature type="domain" description="DUF418" evidence="2">
    <location>
        <begin position="225"/>
        <end position="337"/>
    </location>
</feature>
<proteinExistence type="predicted"/>
<dbReference type="PANTHER" id="PTHR30590">
    <property type="entry name" value="INNER MEMBRANE PROTEIN"/>
    <property type="match status" value="1"/>
</dbReference>
<sequence>MEPTINKERMDVIDLIRGFALMGLPFVNVLALWRTNVNLSGTQLDIWVQRFLYLFVEGRFYAIFSFLFGLGLWIFLSRAKEKRDHPTALFIRRMLFLFAAGVVHQLINPGEALLVYAIMSLPVFFLHRIPKWINLVAGIAGVIILSYLGNKLLTTLPLMVLGLAFGQYRVFEYLLKNRKMWTIAAILSFAATCILSVFLWQEAPDDGSVKRLEGIELSEAQVDSNVAFYAYTELSLAFAPFFSVFYVSFLVLLYPLAGKWLSPLHAFGRMAFTNYIGQSVILILLALFIPVNSVVPYTTATITCLLVVIVQIIASSYWLAFFKYGPLEWLWRCGTYGRWLSIRRKRAAANAN</sequence>
<protein>
    <submittedName>
        <fullName evidence="3">DUF418 domain-containing protein</fullName>
    </submittedName>
</protein>